<dbReference type="Gene3D" id="1.10.238.10">
    <property type="entry name" value="EF-hand"/>
    <property type="match status" value="1"/>
</dbReference>
<dbReference type="CDD" id="cd00051">
    <property type="entry name" value="EFh"/>
    <property type="match status" value="1"/>
</dbReference>
<feature type="domain" description="EF-hand" evidence="5">
    <location>
        <begin position="359"/>
        <end position="394"/>
    </location>
</feature>
<evidence type="ECO:0000313" key="8">
    <source>
        <dbReference type="Proteomes" id="UP000717328"/>
    </source>
</evidence>
<dbReference type="EMBL" id="JABCKI010000149">
    <property type="protein sequence ID" value="KAG5652207.1"/>
    <property type="molecule type" value="Genomic_DNA"/>
</dbReference>
<feature type="domain" description="LysM" evidence="6">
    <location>
        <begin position="166"/>
        <end position="210"/>
    </location>
</feature>
<dbReference type="Pfam" id="PF01476">
    <property type="entry name" value="LysM"/>
    <property type="match status" value="4"/>
</dbReference>
<keyword evidence="1" id="KW-0147">Chitin-binding</keyword>
<gene>
    <name evidence="7" type="ORF">H0H81_005828</name>
</gene>
<evidence type="ECO:0000256" key="1">
    <source>
        <dbReference type="ARBA" id="ARBA00022669"/>
    </source>
</evidence>
<dbReference type="PROSITE" id="PS00018">
    <property type="entry name" value="EF_HAND_1"/>
    <property type="match status" value="2"/>
</dbReference>
<evidence type="ECO:0000256" key="4">
    <source>
        <dbReference type="SAM" id="Phobius"/>
    </source>
</evidence>
<dbReference type="OrthoDB" id="5985073at2759"/>
<evidence type="ECO:0000259" key="6">
    <source>
        <dbReference type="PROSITE" id="PS51782"/>
    </source>
</evidence>
<evidence type="ECO:0000256" key="2">
    <source>
        <dbReference type="ARBA" id="ARBA00022837"/>
    </source>
</evidence>
<feature type="domain" description="LysM" evidence="6">
    <location>
        <begin position="41"/>
        <end position="85"/>
    </location>
</feature>
<feature type="domain" description="LysM" evidence="6">
    <location>
        <begin position="216"/>
        <end position="260"/>
    </location>
</feature>
<dbReference type="InterPro" id="IPR002048">
    <property type="entry name" value="EF_hand_dom"/>
</dbReference>
<keyword evidence="3" id="KW-0843">Virulence</keyword>
<dbReference type="InterPro" id="IPR011992">
    <property type="entry name" value="EF-hand-dom_pair"/>
</dbReference>
<keyword evidence="2" id="KW-0106">Calcium</keyword>
<feature type="domain" description="EF-hand" evidence="5">
    <location>
        <begin position="315"/>
        <end position="350"/>
    </location>
</feature>
<dbReference type="InterPro" id="IPR036779">
    <property type="entry name" value="LysM_dom_sf"/>
</dbReference>
<dbReference type="SUPFAM" id="SSF54106">
    <property type="entry name" value="LysM domain"/>
    <property type="match status" value="4"/>
</dbReference>
<dbReference type="PANTHER" id="PTHR34997">
    <property type="entry name" value="AM15"/>
    <property type="match status" value="1"/>
</dbReference>
<keyword evidence="4" id="KW-0812">Transmembrane</keyword>
<comment type="caution">
    <text evidence="7">The sequence shown here is derived from an EMBL/GenBank/DDBJ whole genome shotgun (WGS) entry which is preliminary data.</text>
</comment>
<dbReference type="PROSITE" id="PS51782">
    <property type="entry name" value="LYSM"/>
    <property type="match status" value="4"/>
</dbReference>
<feature type="transmembrane region" description="Helical" evidence="4">
    <location>
        <begin position="416"/>
        <end position="437"/>
    </location>
</feature>
<dbReference type="SMART" id="SM00257">
    <property type="entry name" value="LysM"/>
    <property type="match status" value="4"/>
</dbReference>
<feature type="domain" description="LysM" evidence="6">
    <location>
        <begin position="91"/>
        <end position="135"/>
    </location>
</feature>
<dbReference type="SUPFAM" id="SSF47473">
    <property type="entry name" value="EF-hand"/>
    <property type="match status" value="1"/>
</dbReference>
<keyword evidence="4" id="KW-1133">Transmembrane helix</keyword>
<reference evidence="7" key="2">
    <citation type="submission" date="2021-10" db="EMBL/GenBank/DDBJ databases">
        <title>Phylogenomics reveals ancestral predisposition of the termite-cultivated fungus Termitomyces towards a domesticated lifestyle.</title>
        <authorList>
            <person name="Auxier B."/>
            <person name="Grum-Grzhimaylo A."/>
            <person name="Cardenas M.E."/>
            <person name="Lodge J.D."/>
            <person name="Laessoe T."/>
            <person name="Pedersen O."/>
            <person name="Smith M.E."/>
            <person name="Kuyper T.W."/>
            <person name="Franco-Molano E.A."/>
            <person name="Baroni T.J."/>
            <person name="Aanen D.K."/>
        </authorList>
    </citation>
    <scope>NUCLEOTIDE SEQUENCE</scope>
    <source>
        <strain evidence="7">D49</strain>
    </source>
</reference>
<dbReference type="InterPro" id="IPR052210">
    <property type="entry name" value="LysM1-like"/>
</dbReference>
<sequence length="574" mass="60951">MGIVIKHTKRIFVVGGLVLIGSLNAVSHSLQVSKLQSECGTLYTVVSGDGCFAIAGSARITQAQLAALNPTLNCATLAVGQGICLALPCSKTYIVASGDWCAKILDEQNVTEADILLFNPGFSCGEIFPGQRLCVAPPVADPTPPSNEPPPIEIPADPFPTIACQDKIPITEGDTCYDLAVEHGLQLSQFTAMNGNLVCKHLQAGDIACVLPACGSVYKVQSGDWCAKIEEGFSLQSGQLVTLNPGLSCAGLAADQILCVEPPVETAPEDPAPLYTPRDTYPVFSPGDTIPQSPIAAFLNANDTRNTFAGDLIFQRDSSHISTFSRADINRDGVLDIDELRTLIAVSPSSARGVTGISDAEHFAQHIMTSSDTNGDGKISKDEYMNAVGQAQQATTEASLAGGQFRRDLGHPQKRIIPLLILGLIGLLVIASFATMMGEMERKSRQQAGELLDYLDITFWDREGGTPEPKCSAYMYYSSSCAALGYKINTEGCSCDALKYTAEEGYYYSDNGVSTTTESGVAACRSKCSNLPGCVGFSVTPASTDDTLTCKILKTMSTRVQKDRAASFKVVGRA</sequence>
<name>A0A9P7GS67_9AGAR</name>
<dbReference type="InterPro" id="IPR018392">
    <property type="entry name" value="LysM"/>
</dbReference>
<dbReference type="CDD" id="cd00118">
    <property type="entry name" value="LysM"/>
    <property type="match status" value="4"/>
</dbReference>
<keyword evidence="4" id="KW-0472">Membrane</keyword>
<reference evidence="7" key="1">
    <citation type="submission" date="2021-02" db="EMBL/GenBank/DDBJ databases">
        <authorList>
            <person name="Nieuwenhuis M."/>
            <person name="Van De Peppel L.J.J."/>
        </authorList>
    </citation>
    <scope>NUCLEOTIDE SEQUENCE</scope>
    <source>
        <strain evidence="7">D49</strain>
    </source>
</reference>
<proteinExistence type="predicted"/>
<dbReference type="Proteomes" id="UP000717328">
    <property type="component" value="Unassembled WGS sequence"/>
</dbReference>
<evidence type="ECO:0000256" key="3">
    <source>
        <dbReference type="ARBA" id="ARBA00023026"/>
    </source>
</evidence>
<protein>
    <submittedName>
        <fullName evidence="7">Uncharacterized protein</fullName>
    </submittedName>
</protein>
<dbReference type="Pfam" id="PF13499">
    <property type="entry name" value="EF-hand_7"/>
    <property type="match status" value="1"/>
</dbReference>
<accession>A0A9P7GS67</accession>
<dbReference type="SMART" id="SM00054">
    <property type="entry name" value="EFh"/>
    <property type="match status" value="2"/>
</dbReference>
<dbReference type="AlphaFoldDB" id="A0A9P7GS67"/>
<dbReference type="InterPro" id="IPR018247">
    <property type="entry name" value="EF_Hand_1_Ca_BS"/>
</dbReference>
<dbReference type="GO" id="GO:0005509">
    <property type="term" value="F:calcium ion binding"/>
    <property type="evidence" value="ECO:0007669"/>
    <property type="project" value="InterPro"/>
</dbReference>
<keyword evidence="8" id="KW-1185">Reference proteome</keyword>
<dbReference type="GO" id="GO:0008061">
    <property type="term" value="F:chitin binding"/>
    <property type="evidence" value="ECO:0007669"/>
    <property type="project" value="UniProtKB-KW"/>
</dbReference>
<dbReference type="PROSITE" id="PS50222">
    <property type="entry name" value="EF_HAND_2"/>
    <property type="match status" value="2"/>
</dbReference>
<dbReference type="Gene3D" id="3.10.350.10">
    <property type="entry name" value="LysM domain"/>
    <property type="match status" value="4"/>
</dbReference>
<evidence type="ECO:0000313" key="7">
    <source>
        <dbReference type="EMBL" id="KAG5652207.1"/>
    </source>
</evidence>
<evidence type="ECO:0000259" key="5">
    <source>
        <dbReference type="PROSITE" id="PS50222"/>
    </source>
</evidence>
<dbReference type="PANTHER" id="PTHR34997:SF1">
    <property type="entry name" value="PEPTIDOGLYCAN-BINDING LYSIN DOMAIN"/>
    <property type="match status" value="1"/>
</dbReference>
<organism evidence="7 8">
    <name type="scientific">Sphagnurus paluster</name>
    <dbReference type="NCBI Taxonomy" id="117069"/>
    <lineage>
        <taxon>Eukaryota</taxon>
        <taxon>Fungi</taxon>
        <taxon>Dikarya</taxon>
        <taxon>Basidiomycota</taxon>
        <taxon>Agaricomycotina</taxon>
        <taxon>Agaricomycetes</taxon>
        <taxon>Agaricomycetidae</taxon>
        <taxon>Agaricales</taxon>
        <taxon>Tricholomatineae</taxon>
        <taxon>Lyophyllaceae</taxon>
        <taxon>Sphagnurus</taxon>
    </lineage>
</organism>